<proteinExistence type="inferred from homology"/>
<evidence type="ECO:0000256" key="8">
    <source>
        <dbReference type="ARBA" id="ARBA00022842"/>
    </source>
</evidence>
<evidence type="ECO:0000256" key="5">
    <source>
        <dbReference type="ARBA" id="ARBA00022694"/>
    </source>
</evidence>
<keyword evidence="4 10" id="KW-0808">Transferase</keyword>
<evidence type="ECO:0000256" key="10">
    <source>
        <dbReference type="HAMAP-Rule" id="MF_00185"/>
    </source>
</evidence>
<keyword evidence="5 10" id="KW-0819">tRNA processing</keyword>
<feature type="binding site" evidence="10">
    <location>
        <begin position="12"/>
        <end position="19"/>
    </location>
    <ligand>
        <name>ATP</name>
        <dbReference type="ChEBI" id="CHEBI:30616"/>
    </ligand>
</feature>
<dbReference type="AlphaFoldDB" id="A0A641AL76"/>
<dbReference type="RefSeq" id="WP_129184502.1">
    <property type="nucleotide sequence ID" value="NZ_JAGIOG010000001.1"/>
</dbReference>
<dbReference type="OrthoDB" id="9776390at2"/>
<evidence type="ECO:0000256" key="3">
    <source>
        <dbReference type="ARBA" id="ARBA00005842"/>
    </source>
</evidence>
<keyword evidence="8 10" id="KW-0460">Magnesium</keyword>
<dbReference type="Pfam" id="PF01715">
    <property type="entry name" value="IPPT"/>
    <property type="match status" value="1"/>
</dbReference>
<evidence type="ECO:0000256" key="2">
    <source>
        <dbReference type="ARBA" id="ARBA00003213"/>
    </source>
</evidence>
<dbReference type="PANTHER" id="PTHR11088">
    <property type="entry name" value="TRNA DIMETHYLALLYLTRANSFERASE"/>
    <property type="match status" value="1"/>
</dbReference>
<comment type="caution">
    <text evidence="14">The sequence shown here is derived from an EMBL/GenBank/DDBJ whole genome shotgun (WGS) entry which is preliminary data.</text>
</comment>
<dbReference type="InterPro" id="IPR027417">
    <property type="entry name" value="P-loop_NTPase"/>
</dbReference>
<evidence type="ECO:0000256" key="9">
    <source>
        <dbReference type="ARBA" id="ARBA00049563"/>
    </source>
</evidence>
<evidence type="ECO:0000313" key="15">
    <source>
        <dbReference type="Proteomes" id="UP001515100"/>
    </source>
</evidence>
<dbReference type="GO" id="GO:0005524">
    <property type="term" value="F:ATP binding"/>
    <property type="evidence" value="ECO:0007669"/>
    <property type="project" value="UniProtKB-UniRule"/>
</dbReference>
<accession>A0A641AL76</accession>
<reference evidence="14" key="1">
    <citation type="submission" date="2019-09" db="EMBL/GenBank/DDBJ databases">
        <authorList>
            <person name="Li J."/>
        </authorList>
    </citation>
    <scope>NUCLEOTIDE SEQUENCE [LARGE SCALE GENOMIC DNA]</scope>
    <source>
        <strain evidence="14">NRBC 14897</strain>
    </source>
</reference>
<sequence>MPERNHVVAVVGPTASGKSSLALRIAQRLGTAEVVNADSMQLYRGMDIGTAKPSIEERALLPHHLFDVLDVTEDASVAEFQQQARTVIADRHARGVTPVLVGGSALYVRAVLDRLDFPGTDPAVRLWWAGELERRGHEALHAELARRDPAAAAQILPTNGRRIVRALEVGELTGRPFVASMPPLESIYDDLTMLGLDVPRDVLEPRLSDRVDQMWADGFVDEVRGLLPAGIEGSLTASRALGYQQILGFLRGEMTEDEARVATVTGTRKFARRQDRLFRKDPRVHWLPSGADDLLERAMSLVAPR</sequence>
<dbReference type="HAMAP" id="MF_00185">
    <property type="entry name" value="IPP_trans"/>
    <property type="match status" value="1"/>
</dbReference>
<evidence type="ECO:0000256" key="7">
    <source>
        <dbReference type="ARBA" id="ARBA00022840"/>
    </source>
</evidence>
<gene>
    <name evidence="10 14" type="primary">miaA</name>
    <name evidence="14" type="ORF">ESP62_013520</name>
</gene>
<dbReference type="NCBIfam" id="TIGR00174">
    <property type="entry name" value="miaA"/>
    <property type="match status" value="1"/>
</dbReference>
<dbReference type="EC" id="2.5.1.75" evidence="10"/>
<dbReference type="InterPro" id="IPR039657">
    <property type="entry name" value="Dimethylallyltransferase"/>
</dbReference>
<dbReference type="SUPFAM" id="SSF52540">
    <property type="entry name" value="P-loop containing nucleoside triphosphate hydrolases"/>
    <property type="match status" value="2"/>
</dbReference>
<comment type="function">
    <text evidence="2 10 12">Catalyzes the transfer of a dimethylallyl group onto the adenine at position 37 in tRNAs that read codons beginning with uridine, leading to the formation of N6-(dimethylallyl)adenosine (i(6)A).</text>
</comment>
<comment type="subunit">
    <text evidence="10">Monomer.</text>
</comment>
<name>A0A641AL76_9ACTN</name>
<dbReference type="EMBL" id="SDPP02000003">
    <property type="protein sequence ID" value="KAA1376440.1"/>
    <property type="molecule type" value="Genomic_DNA"/>
</dbReference>
<evidence type="ECO:0000256" key="12">
    <source>
        <dbReference type="RuleBase" id="RU003784"/>
    </source>
</evidence>
<dbReference type="GO" id="GO:0052381">
    <property type="term" value="F:tRNA dimethylallyltransferase activity"/>
    <property type="evidence" value="ECO:0007669"/>
    <property type="project" value="UniProtKB-UniRule"/>
</dbReference>
<dbReference type="FunFam" id="1.10.20.140:FF:000001">
    <property type="entry name" value="tRNA dimethylallyltransferase"/>
    <property type="match status" value="1"/>
</dbReference>
<dbReference type="Proteomes" id="UP001515100">
    <property type="component" value="Unassembled WGS sequence"/>
</dbReference>
<comment type="caution">
    <text evidence="10">Lacks conserved residue(s) required for the propagation of feature annotation.</text>
</comment>
<protein>
    <recommendedName>
        <fullName evidence="10">tRNA dimethylallyltransferase</fullName>
        <ecNumber evidence="10">2.5.1.75</ecNumber>
    </recommendedName>
    <alternativeName>
        <fullName evidence="10">Dimethylallyl diphosphate:tRNA dimethylallyltransferase</fullName>
        <shortName evidence="10">DMAPP:tRNA dimethylallyltransferase</shortName>
        <shortName evidence="10">DMATase</shortName>
    </alternativeName>
    <alternativeName>
        <fullName evidence="10">Isopentenyl-diphosphate:tRNA isopentenyltransferase</fullName>
        <shortName evidence="10">IPP transferase</shortName>
        <shortName evidence="10">IPPT</shortName>
        <shortName evidence="10">IPTase</shortName>
    </alternativeName>
</protein>
<organism evidence="14 15">
    <name type="scientific">Aeromicrobium fastidiosum</name>
    <dbReference type="NCBI Taxonomy" id="52699"/>
    <lineage>
        <taxon>Bacteria</taxon>
        <taxon>Bacillati</taxon>
        <taxon>Actinomycetota</taxon>
        <taxon>Actinomycetes</taxon>
        <taxon>Propionibacteriales</taxon>
        <taxon>Nocardioidaceae</taxon>
        <taxon>Aeromicrobium</taxon>
    </lineage>
</organism>
<feature type="site" description="Interaction with substrate tRNA" evidence="10">
    <location>
        <position position="104"/>
    </location>
</feature>
<evidence type="ECO:0000256" key="13">
    <source>
        <dbReference type="RuleBase" id="RU003785"/>
    </source>
</evidence>
<feature type="site" description="Interaction with substrate tRNA" evidence="10">
    <location>
        <position position="125"/>
    </location>
</feature>
<keyword evidence="7 10" id="KW-0067">ATP-binding</keyword>
<evidence type="ECO:0000256" key="1">
    <source>
        <dbReference type="ARBA" id="ARBA00001946"/>
    </source>
</evidence>
<evidence type="ECO:0000256" key="4">
    <source>
        <dbReference type="ARBA" id="ARBA00022679"/>
    </source>
</evidence>
<feature type="binding site" evidence="10">
    <location>
        <begin position="14"/>
        <end position="19"/>
    </location>
    <ligand>
        <name>substrate</name>
    </ligand>
</feature>
<dbReference type="InterPro" id="IPR018022">
    <property type="entry name" value="IPT"/>
</dbReference>
<dbReference type="Gene3D" id="1.10.20.140">
    <property type="match status" value="1"/>
</dbReference>
<feature type="region of interest" description="Interaction with substrate tRNA" evidence="10">
    <location>
        <begin position="38"/>
        <end position="41"/>
    </location>
</feature>
<comment type="cofactor">
    <cofactor evidence="1 10">
        <name>Mg(2+)</name>
        <dbReference type="ChEBI" id="CHEBI:18420"/>
    </cofactor>
</comment>
<comment type="catalytic activity">
    <reaction evidence="9 10 11">
        <text>adenosine(37) in tRNA + dimethylallyl diphosphate = N(6)-dimethylallyladenosine(37) in tRNA + diphosphate</text>
        <dbReference type="Rhea" id="RHEA:26482"/>
        <dbReference type="Rhea" id="RHEA-COMP:10162"/>
        <dbReference type="Rhea" id="RHEA-COMP:10375"/>
        <dbReference type="ChEBI" id="CHEBI:33019"/>
        <dbReference type="ChEBI" id="CHEBI:57623"/>
        <dbReference type="ChEBI" id="CHEBI:74411"/>
        <dbReference type="ChEBI" id="CHEBI:74415"/>
        <dbReference type="EC" id="2.5.1.75"/>
    </reaction>
</comment>
<dbReference type="GO" id="GO:0006400">
    <property type="term" value="P:tRNA modification"/>
    <property type="evidence" value="ECO:0007669"/>
    <property type="project" value="TreeGrafter"/>
</dbReference>
<evidence type="ECO:0000256" key="11">
    <source>
        <dbReference type="RuleBase" id="RU003783"/>
    </source>
</evidence>
<evidence type="ECO:0000256" key="6">
    <source>
        <dbReference type="ARBA" id="ARBA00022741"/>
    </source>
</evidence>
<keyword evidence="15" id="KW-1185">Reference proteome</keyword>
<evidence type="ECO:0000313" key="14">
    <source>
        <dbReference type="EMBL" id="KAA1376440.1"/>
    </source>
</evidence>
<dbReference type="Gene3D" id="3.40.50.300">
    <property type="entry name" value="P-loop containing nucleotide triphosphate hydrolases"/>
    <property type="match status" value="1"/>
</dbReference>
<keyword evidence="6 10" id="KW-0547">Nucleotide-binding</keyword>
<comment type="similarity">
    <text evidence="3 10 13">Belongs to the IPP transferase family.</text>
</comment>
<dbReference type="PANTHER" id="PTHR11088:SF60">
    <property type="entry name" value="TRNA DIMETHYLALLYLTRANSFERASE"/>
    <property type="match status" value="1"/>
</dbReference>